<proteinExistence type="predicted"/>
<evidence type="ECO:0000313" key="1">
    <source>
        <dbReference type="EMBL" id="CDW19859.1"/>
    </source>
</evidence>
<accession>A0A0K2T1F4</accession>
<organism evidence="1">
    <name type="scientific">Lepeophtheirus salmonis</name>
    <name type="common">Salmon louse</name>
    <name type="synonym">Caligus salmonis</name>
    <dbReference type="NCBI Taxonomy" id="72036"/>
    <lineage>
        <taxon>Eukaryota</taxon>
        <taxon>Metazoa</taxon>
        <taxon>Ecdysozoa</taxon>
        <taxon>Arthropoda</taxon>
        <taxon>Crustacea</taxon>
        <taxon>Multicrustacea</taxon>
        <taxon>Hexanauplia</taxon>
        <taxon>Copepoda</taxon>
        <taxon>Siphonostomatoida</taxon>
        <taxon>Caligidae</taxon>
        <taxon>Lepeophtheirus</taxon>
    </lineage>
</organism>
<dbReference type="AlphaFoldDB" id="A0A0K2T1F4"/>
<sequence>MIQLPLHHAHFLVYLTKKNDSLLIYLLTLVSSAWKFCS</sequence>
<dbReference type="EMBL" id="HACA01002498">
    <property type="protein sequence ID" value="CDW19859.1"/>
    <property type="molecule type" value="Transcribed_RNA"/>
</dbReference>
<name>A0A0K2T1F4_LEPSM</name>
<reference evidence="1" key="1">
    <citation type="submission" date="2014-05" db="EMBL/GenBank/DDBJ databases">
        <authorList>
            <person name="Chronopoulou M."/>
        </authorList>
    </citation>
    <scope>NUCLEOTIDE SEQUENCE</scope>
    <source>
        <tissue evidence="1">Whole organism</tissue>
    </source>
</reference>
<protein>
    <submittedName>
        <fullName evidence="1">Uncharacterized protein</fullName>
    </submittedName>
</protein>